<gene>
    <name evidence="1" type="ORF">PR048_020533</name>
</gene>
<evidence type="ECO:0000313" key="1">
    <source>
        <dbReference type="EMBL" id="KAJ8879913.1"/>
    </source>
</evidence>
<reference evidence="1 2" key="1">
    <citation type="submission" date="2023-02" db="EMBL/GenBank/DDBJ databases">
        <title>LHISI_Scaffold_Assembly.</title>
        <authorList>
            <person name="Stuart O.P."/>
            <person name="Cleave R."/>
            <person name="Magrath M.J.L."/>
            <person name="Mikheyev A.S."/>
        </authorList>
    </citation>
    <scope>NUCLEOTIDE SEQUENCE [LARGE SCALE GENOMIC DNA]</scope>
    <source>
        <strain evidence="1">Daus_M_001</strain>
        <tissue evidence="1">Leg muscle</tissue>
    </source>
</reference>
<dbReference type="EMBL" id="JARBHB010000007">
    <property type="protein sequence ID" value="KAJ8879913.1"/>
    <property type="molecule type" value="Genomic_DNA"/>
</dbReference>
<comment type="caution">
    <text evidence="1">The sequence shown here is derived from an EMBL/GenBank/DDBJ whole genome shotgun (WGS) entry which is preliminary data.</text>
</comment>
<accession>A0ABQ9H6L6</accession>
<protein>
    <submittedName>
        <fullName evidence="1">Uncharacterized protein</fullName>
    </submittedName>
</protein>
<keyword evidence="2" id="KW-1185">Reference proteome</keyword>
<feature type="non-terminal residue" evidence="1">
    <location>
        <position position="173"/>
    </location>
</feature>
<organism evidence="1 2">
    <name type="scientific">Dryococelus australis</name>
    <dbReference type="NCBI Taxonomy" id="614101"/>
    <lineage>
        <taxon>Eukaryota</taxon>
        <taxon>Metazoa</taxon>
        <taxon>Ecdysozoa</taxon>
        <taxon>Arthropoda</taxon>
        <taxon>Hexapoda</taxon>
        <taxon>Insecta</taxon>
        <taxon>Pterygota</taxon>
        <taxon>Neoptera</taxon>
        <taxon>Polyneoptera</taxon>
        <taxon>Phasmatodea</taxon>
        <taxon>Verophasmatodea</taxon>
        <taxon>Anareolatae</taxon>
        <taxon>Phasmatidae</taxon>
        <taxon>Eurycanthinae</taxon>
        <taxon>Dryococelus</taxon>
    </lineage>
</organism>
<dbReference type="Proteomes" id="UP001159363">
    <property type="component" value="Chromosome 6"/>
</dbReference>
<evidence type="ECO:0000313" key="2">
    <source>
        <dbReference type="Proteomes" id="UP001159363"/>
    </source>
</evidence>
<name>A0ABQ9H6L6_9NEOP</name>
<proteinExistence type="predicted"/>
<sequence length="173" mass="19603">MINDSKYKEETKVVKACLSLPHGNSEVERDFSTYGNTAAIKERYLNVIGTLKCYGNKPACVPITKDLIAYGRDARSKCHQLLEDNEKERKIAVEKPEDLKIKKIRKLRNPEKNAADKFLQQTTSCITSALKIESLEELQVAHGLVGYQVLEFEEDKANKETYLHAKTLGKNLC</sequence>